<reference evidence="2" key="1">
    <citation type="submission" date="2022-09" db="EMBL/GenBank/DDBJ databases">
        <title>Fusarium specimens isolated from Avocado Roots.</title>
        <authorList>
            <person name="Stajich J."/>
            <person name="Roper C."/>
            <person name="Heimlech-Rivalta G."/>
        </authorList>
    </citation>
    <scope>NUCLEOTIDE SEQUENCE</scope>
    <source>
        <strain evidence="2">A02</strain>
    </source>
</reference>
<dbReference type="PANTHER" id="PTHR34987:SF2">
    <property type="entry name" value="B, PUTATIVE (AFU_ORTHOLOGUE AFUA_7G05040)-RELATED"/>
    <property type="match status" value="1"/>
</dbReference>
<dbReference type="AlphaFoldDB" id="A0A9W8V6R5"/>
<dbReference type="GO" id="GO:0003824">
    <property type="term" value="F:catalytic activity"/>
    <property type="evidence" value="ECO:0007669"/>
    <property type="project" value="UniProtKB-ARBA"/>
</dbReference>
<dbReference type="PANTHER" id="PTHR34987">
    <property type="entry name" value="C, PUTATIVE (AFU_ORTHOLOGUE AFUA_3G02880)-RELATED"/>
    <property type="match status" value="1"/>
</dbReference>
<dbReference type="InterPro" id="IPR008979">
    <property type="entry name" value="Galactose-bd-like_sf"/>
</dbReference>
<dbReference type="InterPro" id="IPR012341">
    <property type="entry name" value="6hp_glycosidase-like_sf"/>
</dbReference>
<dbReference type="EMBL" id="JAOQAV010000003">
    <property type="protein sequence ID" value="KAJ4195534.1"/>
    <property type="molecule type" value="Genomic_DNA"/>
</dbReference>
<dbReference type="InterPro" id="IPR035396">
    <property type="entry name" value="Bac_rhamnosid6H"/>
</dbReference>
<dbReference type="Gene3D" id="2.60.420.10">
    <property type="entry name" value="Maltose phosphorylase, domain 3"/>
    <property type="match status" value="1"/>
</dbReference>
<comment type="caution">
    <text evidence="2">The sequence shown here is derived from an EMBL/GenBank/DDBJ whole genome shotgun (WGS) entry which is preliminary data.</text>
</comment>
<feature type="domain" description="Alpha-L-rhamnosidase six-hairpin glycosidase" evidence="1">
    <location>
        <begin position="396"/>
        <end position="642"/>
    </location>
</feature>
<evidence type="ECO:0000313" key="2">
    <source>
        <dbReference type="EMBL" id="KAJ4195534.1"/>
    </source>
</evidence>
<proteinExistence type="predicted"/>
<keyword evidence="3" id="KW-1185">Reference proteome</keyword>
<dbReference type="Gene3D" id="1.50.10.10">
    <property type="match status" value="1"/>
</dbReference>
<evidence type="ECO:0000259" key="1">
    <source>
        <dbReference type="Pfam" id="PF17389"/>
    </source>
</evidence>
<protein>
    <recommendedName>
        <fullName evidence="1">Alpha-L-rhamnosidase six-hairpin glycosidase domain-containing protein</fullName>
    </recommendedName>
</protein>
<evidence type="ECO:0000313" key="3">
    <source>
        <dbReference type="Proteomes" id="UP001152087"/>
    </source>
</evidence>
<sequence length="850" mass="96342">MSSINFDSTWIWHPDWVEDPTSSSAGGFVNFRREFVLDHIPQNPVRVQISADTRYKLYINSRFIHAGPVKGDQQAWFFDELDIQPHLQPGTNHVAIRVLRFYYASRFASSFPRTPFPGLLIRQVPRDDVDVRNIDIHTNESWETTIDVSARLPNDMKDDDFLHVFEDIDSRRRQYPIWVPATIQKFLTSFGLATPWRLSPRLIPYPQLEPTAFKAVHNIRSSETRSSWESMLLQPEGGKPDMSVLLPAGTVHHVELEVEHHMTAYIAFRFLRPVAGGSSLVVTYSECYEDEPVQLPYVRVKGDRRDTSMRLFGPRDRYVFAGPLEPGAATQHYEAEENEEYFAPFHFRTFRFMALDIQVASGADLVLQRIDITKTNYPLQVVADVNPPPDAQWARDLWTVSLRTLINCMHDCYEDCPFYEQLQYAMDTRSSALFTYCISGDDRLARQAIMQLHNSFQPAIGLTASRAPAHHLQIIPHFSLFWVCMVVDHYDYFGDPKFVNKFLSMSYAVLETFNSRIDAKLGLVRSVEALDQWDFVDWVDAWKPFGIPPAARRTSFQTFTNSLYAYTLKRLAAMLSDMGRENLAGAYNAQADIIVRAIQDHCFDGHYFTDGLARQAESTDYSQHNQVWAVLCGAVSDERGASLLTRSLATADTQTNLRSDSDPPGTQLSLRNRILTPTSTAMSFYTFRALSQVGRGVYEAHFSRLWDPWRAQLAQNVTTWVEDNVSQRSDCHAWGSLPLYEFIAEVAGVKPTAPGWAAISFKPRLNLFRTLDVKVPLGGTPGSRVARVQWTTYDGDAKVKVTLSVEFLPGAGLDGDIKLPIYVSLPDGRSETIHGPGIAEFDIDVAAAAR</sequence>
<dbReference type="GO" id="GO:0005975">
    <property type="term" value="P:carbohydrate metabolic process"/>
    <property type="evidence" value="ECO:0007669"/>
    <property type="project" value="InterPro"/>
</dbReference>
<organism evidence="2 3">
    <name type="scientific">Fusarium falciforme</name>
    <dbReference type="NCBI Taxonomy" id="195108"/>
    <lineage>
        <taxon>Eukaryota</taxon>
        <taxon>Fungi</taxon>
        <taxon>Dikarya</taxon>
        <taxon>Ascomycota</taxon>
        <taxon>Pezizomycotina</taxon>
        <taxon>Sordariomycetes</taxon>
        <taxon>Hypocreomycetidae</taxon>
        <taxon>Hypocreales</taxon>
        <taxon>Nectriaceae</taxon>
        <taxon>Fusarium</taxon>
        <taxon>Fusarium solani species complex</taxon>
    </lineage>
</organism>
<dbReference type="SUPFAM" id="SSF48208">
    <property type="entry name" value="Six-hairpin glycosidases"/>
    <property type="match status" value="1"/>
</dbReference>
<dbReference type="Gene3D" id="2.60.120.260">
    <property type="entry name" value="Galactose-binding domain-like"/>
    <property type="match status" value="1"/>
</dbReference>
<dbReference type="Pfam" id="PF17389">
    <property type="entry name" value="Bac_rhamnosid6H"/>
    <property type="match status" value="1"/>
</dbReference>
<accession>A0A9W8V6R5</accession>
<dbReference type="Proteomes" id="UP001152087">
    <property type="component" value="Unassembled WGS sequence"/>
</dbReference>
<name>A0A9W8V6R5_9HYPO</name>
<dbReference type="SUPFAM" id="SSF49785">
    <property type="entry name" value="Galactose-binding domain-like"/>
    <property type="match status" value="1"/>
</dbReference>
<gene>
    <name evidence="2" type="ORF">NW755_001696</name>
</gene>
<dbReference type="InterPro" id="IPR008928">
    <property type="entry name" value="6-hairpin_glycosidase_sf"/>
</dbReference>